<keyword evidence="1" id="KW-0812">Transmembrane</keyword>
<evidence type="ECO:0000313" key="2">
    <source>
        <dbReference type="EMBL" id="KAG9250628.1"/>
    </source>
</evidence>
<keyword evidence="1" id="KW-0472">Membrane</keyword>
<organism evidence="2 3">
    <name type="scientific">Emericellopsis atlantica</name>
    <dbReference type="NCBI Taxonomy" id="2614577"/>
    <lineage>
        <taxon>Eukaryota</taxon>
        <taxon>Fungi</taxon>
        <taxon>Dikarya</taxon>
        <taxon>Ascomycota</taxon>
        <taxon>Pezizomycotina</taxon>
        <taxon>Sordariomycetes</taxon>
        <taxon>Hypocreomycetidae</taxon>
        <taxon>Hypocreales</taxon>
        <taxon>Bionectriaceae</taxon>
        <taxon>Emericellopsis</taxon>
    </lineage>
</organism>
<evidence type="ECO:0000256" key="1">
    <source>
        <dbReference type="SAM" id="Phobius"/>
    </source>
</evidence>
<dbReference type="AlphaFoldDB" id="A0A9P7ZEF6"/>
<protein>
    <submittedName>
        <fullName evidence="2">Uncharacterized protein</fullName>
    </submittedName>
</protein>
<sequence length="186" mass="20552">MLADHARDILFHRGMPPRRRFSHVIFVVQSGNVAVDFNTQVGTTQSRMEECMARLQACNRAAKLGVVNLILVCATPHLVVLTNTLGMQWRTICTFHGVVGVLTALLLFCHTIAFALSRNSFTLARTEFFWATVAAASTIRLFQSDFLPPKSLVQDIFRAHRSLAILSLCGISISTASPVQALRGRI</sequence>
<dbReference type="RefSeq" id="XP_046114552.1">
    <property type="nucleotide sequence ID" value="XM_046259256.1"/>
</dbReference>
<dbReference type="EMBL" id="MU251275">
    <property type="protein sequence ID" value="KAG9250628.1"/>
    <property type="molecule type" value="Genomic_DNA"/>
</dbReference>
<name>A0A9P7ZEF6_9HYPO</name>
<feature type="transmembrane region" description="Helical" evidence="1">
    <location>
        <begin position="94"/>
        <end position="116"/>
    </location>
</feature>
<comment type="caution">
    <text evidence="2">The sequence shown here is derived from an EMBL/GenBank/DDBJ whole genome shotgun (WGS) entry which is preliminary data.</text>
</comment>
<keyword evidence="1" id="KW-1133">Transmembrane helix</keyword>
<dbReference type="GeneID" id="70290159"/>
<accession>A0A9P7ZEF6</accession>
<reference evidence="2" key="1">
    <citation type="journal article" date="2021" name="IMA Fungus">
        <title>Genomic characterization of three marine fungi, including Emericellopsis atlantica sp. nov. with signatures of a generalist lifestyle and marine biomass degradation.</title>
        <authorList>
            <person name="Hagestad O.C."/>
            <person name="Hou L."/>
            <person name="Andersen J.H."/>
            <person name="Hansen E.H."/>
            <person name="Altermark B."/>
            <person name="Li C."/>
            <person name="Kuhnert E."/>
            <person name="Cox R.J."/>
            <person name="Crous P.W."/>
            <person name="Spatafora J.W."/>
            <person name="Lail K."/>
            <person name="Amirebrahimi M."/>
            <person name="Lipzen A."/>
            <person name="Pangilinan J."/>
            <person name="Andreopoulos W."/>
            <person name="Hayes R.D."/>
            <person name="Ng V."/>
            <person name="Grigoriev I.V."/>
            <person name="Jackson S.A."/>
            <person name="Sutton T.D.S."/>
            <person name="Dobson A.D.W."/>
            <person name="Rama T."/>
        </authorList>
    </citation>
    <scope>NUCLEOTIDE SEQUENCE</scope>
    <source>
        <strain evidence="2">TS7</strain>
    </source>
</reference>
<dbReference type="Proteomes" id="UP000887229">
    <property type="component" value="Unassembled WGS sequence"/>
</dbReference>
<feature type="transmembrane region" description="Helical" evidence="1">
    <location>
        <begin position="64"/>
        <end position="82"/>
    </location>
</feature>
<evidence type="ECO:0000313" key="3">
    <source>
        <dbReference type="Proteomes" id="UP000887229"/>
    </source>
</evidence>
<gene>
    <name evidence="2" type="ORF">F5Z01DRAFT_349625</name>
</gene>
<keyword evidence="3" id="KW-1185">Reference proteome</keyword>
<proteinExistence type="predicted"/>